<evidence type="ECO:0000256" key="8">
    <source>
        <dbReference type="SAM" id="SignalP"/>
    </source>
</evidence>
<keyword evidence="8" id="KW-0732">Signal</keyword>
<evidence type="ECO:0000256" key="1">
    <source>
        <dbReference type="ARBA" id="ARBA00001970"/>
    </source>
</evidence>
<keyword evidence="6" id="KW-0408">Iron</keyword>
<dbReference type="GO" id="GO:0046872">
    <property type="term" value="F:metal ion binding"/>
    <property type="evidence" value="ECO:0007669"/>
    <property type="project" value="UniProtKB-KW"/>
</dbReference>
<organism evidence="10 11">
    <name type="scientific">Hirsutella minnesotensis 3608</name>
    <dbReference type="NCBI Taxonomy" id="1043627"/>
    <lineage>
        <taxon>Eukaryota</taxon>
        <taxon>Fungi</taxon>
        <taxon>Dikarya</taxon>
        <taxon>Ascomycota</taxon>
        <taxon>Pezizomycotina</taxon>
        <taxon>Sordariomycetes</taxon>
        <taxon>Hypocreomycetidae</taxon>
        <taxon>Hypocreales</taxon>
        <taxon>Ophiocordycipitaceae</taxon>
        <taxon>Hirsutella</taxon>
    </lineage>
</organism>
<dbReference type="PANTHER" id="PTHR33577:SF19">
    <property type="entry name" value="HEME HALOPEROXIDASE FAMILY PROFILE DOMAIN-CONTAINING PROTEIN-RELATED"/>
    <property type="match status" value="1"/>
</dbReference>
<dbReference type="Pfam" id="PF01328">
    <property type="entry name" value="Peroxidase_2"/>
    <property type="match status" value="1"/>
</dbReference>
<feature type="domain" description="Heme haloperoxidase family profile" evidence="9">
    <location>
        <begin position="33"/>
        <end position="252"/>
    </location>
</feature>
<name>A0A0F8A639_9HYPO</name>
<feature type="chain" id="PRO_5002526341" description="Heme haloperoxidase family profile domain-containing protein" evidence="8">
    <location>
        <begin position="20"/>
        <end position="404"/>
    </location>
</feature>
<evidence type="ECO:0000256" key="4">
    <source>
        <dbReference type="ARBA" id="ARBA00022723"/>
    </source>
</evidence>
<dbReference type="SUPFAM" id="SSF47571">
    <property type="entry name" value="Cloroperoxidase"/>
    <property type="match status" value="1"/>
</dbReference>
<evidence type="ECO:0000256" key="3">
    <source>
        <dbReference type="ARBA" id="ARBA00022617"/>
    </source>
</evidence>
<keyword evidence="3" id="KW-0349">Heme</keyword>
<dbReference type="EMBL" id="KQ030511">
    <property type="protein sequence ID" value="KJZ76409.1"/>
    <property type="molecule type" value="Genomic_DNA"/>
</dbReference>
<dbReference type="AlphaFoldDB" id="A0A0F8A639"/>
<keyword evidence="5" id="KW-0560">Oxidoreductase</keyword>
<dbReference type="GO" id="GO:0004601">
    <property type="term" value="F:peroxidase activity"/>
    <property type="evidence" value="ECO:0007669"/>
    <property type="project" value="UniProtKB-KW"/>
</dbReference>
<reference evidence="10 11" key="1">
    <citation type="journal article" date="2014" name="Genome Biol. Evol.">
        <title>Comparative genomics and transcriptomics analyses reveal divergent lifestyle features of nematode endoparasitic fungus Hirsutella minnesotensis.</title>
        <authorList>
            <person name="Lai Y."/>
            <person name="Liu K."/>
            <person name="Zhang X."/>
            <person name="Zhang X."/>
            <person name="Li K."/>
            <person name="Wang N."/>
            <person name="Shu C."/>
            <person name="Wu Y."/>
            <person name="Wang C."/>
            <person name="Bushley K.E."/>
            <person name="Xiang M."/>
            <person name="Liu X."/>
        </authorList>
    </citation>
    <scope>NUCLEOTIDE SEQUENCE [LARGE SCALE GENOMIC DNA]</scope>
    <source>
        <strain evidence="10 11">3608</strain>
    </source>
</reference>
<gene>
    <name evidence="10" type="ORF">HIM_04138</name>
</gene>
<evidence type="ECO:0000256" key="6">
    <source>
        <dbReference type="ARBA" id="ARBA00023004"/>
    </source>
</evidence>
<dbReference type="PROSITE" id="PS51405">
    <property type="entry name" value="HEME_HALOPEROXIDASE"/>
    <property type="match status" value="1"/>
</dbReference>
<dbReference type="OrthoDB" id="407298at2759"/>
<dbReference type="InterPro" id="IPR036851">
    <property type="entry name" value="Chloroperoxidase-like_sf"/>
</dbReference>
<comment type="similarity">
    <text evidence="7">Belongs to the chloroperoxidase family.</text>
</comment>
<comment type="cofactor">
    <cofactor evidence="1">
        <name>heme b</name>
        <dbReference type="ChEBI" id="CHEBI:60344"/>
    </cofactor>
</comment>
<evidence type="ECO:0000313" key="10">
    <source>
        <dbReference type="EMBL" id="KJZ76409.1"/>
    </source>
</evidence>
<evidence type="ECO:0000259" key="9">
    <source>
        <dbReference type="PROSITE" id="PS51405"/>
    </source>
</evidence>
<evidence type="ECO:0000256" key="7">
    <source>
        <dbReference type="ARBA" id="ARBA00025795"/>
    </source>
</evidence>
<accession>A0A0F8A639</accession>
<dbReference type="Proteomes" id="UP000054481">
    <property type="component" value="Unassembled WGS sequence"/>
</dbReference>
<evidence type="ECO:0000256" key="2">
    <source>
        <dbReference type="ARBA" id="ARBA00022559"/>
    </source>
</evidence>
<evidence type="ECO:0000313" key="11">
    <source>
        <dbReference type="Proteomes" id="UP000054481"/>
    </source>
</evidence>
<keyword evidence="2" id="KW-0575">Peroxidase</keyword>
<evidence type="ECO:0000256" key="5">
    <source>
        <dbReference type="ARBA" id="ARBA00023002"/>
    </source>
</evidence>
<protein>
    <recommendedName>
        <fullName evidence="9">Heme haloperoxidase family profile domain-containing protein</fullName>
    </recommendedName>
</protein>
<dbReference type="PANTHER" id="PTHR33577">
    <property type="entry name" value="STERIGMATOCYSTIN BIOSYNTHESIS PEROXIDASE STCC-RELATED"/>
    <property type="match status" value="1"/>
</dbReference>
<proteinExistence type="inferred from homology"/>
<sequence>MRGRLSSAIFLIIATLAQSGESAIPKLNLGDPRFQQWMPAGPNDTRSACPGLNTLANHGFLPRNGRKVNATTIIQGCFQGMGMSPDTCSIIVLDGLVEASLPMDLVFDLSDVNRPSWKIEHDGSFSRQDVSENGSYPQFDKEVWAATLQALTQCSGSAGFITTQCLGLARAATITEARRRNPKSVYDMKAASHGAVEAARIQLVLGTSTGADISYFSSIFEQERLPVHLGWMPRPLVAGMDEMLDVAVQIQASSPLLQNTSDGTIATRHDLLEVLSVKNLDFEQDVLALVDKAGFSKDFFMPEVSTLMHDAVVPPIVTPTIVAPPIVITPIVITHTIAPPIVAPPVVAPPVVAPPIQVHTSAPPPVQFVQRRPQPQPQQYVWYRGAWIPTIYLNWYRGLYGRWF</sequence>
<dbReference type="InterPro" id="IPR000028">
    <property type="entry name" value="Chloroperoxidase"/>
</dbReference>
<keyword evidence="11" id="KW-1185">Reference proteome</keyword>
<dbReference type="Gene3D" id="1.10.489.10">
    <property type="entry name" value="Chloroperoxidase-like"/>
    <property type="match status" value="1"/>
</dbReference>
<keyword evidence="4" id="KW-0479">Metal-binding</keyword>
<feature type="signal peptide" evidence="8">
    <location>
        <begin position="1"/>
        <end position="19"/>
    </location>
</feature>